<dbReference type="SUPFAM" id="SSF50156">
    <property type="entry name" value="PDZ domain-like"/>
    <property type="match status" value="2"/>
</dbReference>
<protein>
    <recommendedName>
        <fullName evidence="2">PDZ domain-containing protein</fullName>
    </recommendedName>
</protein>
<feature type="region of interest" description="Disordered" evidence="1">
    <location>
        <begin position="347"/>
        <end position="510"/>
    </location>
</feature>
<gene>
    <name evidence="3" type="ORF">AMON00008_LOCUS40219</name>
</gene>
<dbReference type="InterPro" id="IPR036034">
    <property type="entry name" value="PDZ_sf"/>
</dbReference>
<dbReference type="EMBL" id="HBNR01057167">
    <property type="protein sequence ID" value="CAE4624469.1"/>
    <property type="molecule type" value="Transcribed_RNA"/>
</dbReference>
<sequence>MTEDADVAMANARQTGANADRAAAAAELLAKQSAQQSPHNQLTFEALLVKQPGMMLGVEVFPLKVGNISGLWVEVVAPGGAVDAWNQSNPPAFNIRPGDCIVGINNVASVSQAIVMMEELRTRQEFRVTVRRTAGNTRPTAVIGGEGGHACGAGNLIDPAAMPLGAPAAANMPLPQTAMGAGMVGSMGPGDRTALPTSAVTPEVCGGAPGLELGPEIINDPLDDDSLALAPPSMNTGAASPPSPRQQKPVFSFHVDVECPPGMRLGLEVMLMSPDDCGMVIKRIIEGGFMSQWNQQRRQLFRVQPGDYITQVNGIGCWDWGRMADEFSKEHQPLSFTVQRGCRGDSAGAAGHMAGPSPCQSNGPLPNSAQMPPQPQPQPLSPQDAPPGLPIPVALTRPQAPPQPPVPQQAPLARQESSLKAPPPPPPVTLGHQGGGACPERGWNSTPGHVPPQQQQQNFAVQGQNQRRPEVPDSSLHPMVAARGIPAPVEEEPAQEPPIRGEGPEAQEDYDTSYGRHLTQLFQSTLQLNDEEASQLLRESLHRRPWLRAPVAQALGVL</sequence>
<evidence type="ECO:0000256" key="1">
    <source>
        <dbReference type="SAM" id="MobiDB-lite"/>
    </source>
</evidence>
<name>A0A7S4RTG5_9DINO</name>
<dbReference type="PROSITE" id="PS50106">
    <property type="entry name" value="PDZ"/>
    <property type="match status" value="2"/>
</dbReference>
<feature type="compositionally biased region" description="Low complexity" evidence="1">
    <location>
        <begin position="453"/>
        <end position="466"/>
    </location>
</feature>
<dbReference type="AlphaFoldDB" id="A0A7S4RTG5"/>
<proteinExistence type="predicted"/>
<feature type="compositionally biased region" description="Pro residues" evidence="1">
    <location>
        <begin position="372"/>
        <end position="390"/>
    </location>
</feature>
<accession>A0A7S4RTG5</accession>
<evidence type="ECO:0000313" key="3">
    <source>
        <dbReference type="EMBL" id="CAE4624469.1"/>
    </source>
</evidence>
<organism evidence="3">
    <name type="scientific">Alexandrium monilatum</name>
    <dbReference type="NCBI Taxonomy" id="311494"/>
    <lineage>
        <taxon>Eukaryota</taxon>
        <taxon>Sar</taxon>
        <taxon>Alveolata</taxon>
        <taxon>Dinophyceae</taxon>
        <taxon>Gonyaulacales</taxon>
        <taxon>Pyrocystaceae</taxon>
        <taxon>Alexandrium</taxon>
    </lineage>
</organism>
<evidence type="ECO:0000259" key="2">
    <source>
        <dbReference type="PROSITE" id="PS50106"/>
    </source>
</evidence>
<feature type="domain" description="PDZ" evidence="2">
    <location>
        <begin position="254"/>
        <end position="314"/>
    </location>
</feature>
<reference evidence="3" key="1">
    <citation type="submission" date="2021-01" db="EMBL/GenBank/DDBJ databases">
        <authorList>
            <person name="Corre E."/>
            <person name="Pelletier E."/>
            <person name="Niang G."/>
            <person name="Scheremetjew M."/>
            <person name="Finn R."/>
            <person name="Kale V."/>
            <person name="Holt S."/>
            <person name="Cochrane G."/>
            <person name="Meng A."/>
            <person name="Brown T."/>
            <person name="Cohen L."/>
        </authorList>
    </citation>
    <scope>NUCLEOTIDE SEQUENCE</scope>
    <source>
        <strain evidence="3">CCMP3105</strain>
    </source>
</reference>
<feature type="domain" description="PDZ" evidence="2">
    <location>
        <begin position="45"/>
        <end position="132"/>
    </location>
</feature>
<feature type="region of interest" description="Disordered" evidence="1">
    <location>
        <begin position="225"/>
        <end position="247"/>
    </location>
</feature>
<dbReference type="InterPro" id="IPR001478">
    <property type="entry name" value="PDZ"/>
</dbReference>
<feature type="compositionally biased region" description="Pro residues" evidence="1">
    <location>
        <begin position="399"/>
        <end position="408"/>
    </location>
</feature>